<reference evidence="3" key="1">
    <citation type="journal article" date="2019" name="Int. J. Syst. Evol. Microbiol.">
        <title>The Global Catalogue of Microorganisms (GCM) 10K type strain sequencing project: providing services to taxonomists for standard genome sequencing and annotation.</title>
        <authorList>
            <consortium name="The Broad Institute Genomics Platform"/>
            <consortium name="The Broad Institute Genome Sequencing Center for Infectious Disease"/>
            <person name="Wu L."/>
            <person name="Ma J."/>
        </authorList>
    </citation>
    <scope>NUCLEOTIDE SEQUENCE [LARGE SCALE GENOMIC DNA]</scope>
    <source>
        <strain evidence="3">CGMCC 1.15643</strain>
    </source>
</reference>
<organism evidence="2 3">
    <name type="scientific">Bosea minatitlanensis</name>
    <dbReference type="NCBI Taxonomy" id="128782"/>
    <lineage>
        <taxon>Bacteria</taxon>
        <taxon>Pseudomonadati</taxon>
        <taxon>Pseudomonadota</taxon>
        <taxon>Alphaproteobacteria</taxon>
        <taxon>Hyphomicrobiales</taxon>
        <taxon>Boseaceae</taxon>
        <taxon>Bosea</taxon>
    </lineage>
</organism>
<comment type="caution">
    <text evidence="2">The sequence shown here is derived from an EMBL/GenBank/DDBJ whole genome shotgun (WGS) entry which is preliminary data.</text>
</comment>
<evidence type="ECO:0000313" key="3">
    <source>
        <dbReference type="Proteomes" id="UP001595976"/>
    </source>
</evidence>
<dbReference type="InterPro" id="IPR023631">
    <property type="entry name" value="Amidase_dom"/>
</dbReference>
<accession>A0ABW0F3E5</accession>
<keyword evidence="3" id="KW-1185">Reference proteome</keyword>
<evidence type="ECO:0000259" key="1">
    <source>
        <dbReference type="Pfam" id="PF01425"/>
    </source>
</evidence>
<proteinExistence type="predicted"/>
<dbReference type="Gene3D" id="3.90.1300.10">
    <property type="entry name" value="Amidase signature (AS) domain"/>
    <property type="match status" value="1"/>
</dbReference>
<dbReference type="InterPro" id="IPR000120">
    <property type="entry name" value="Amidase"/>
</dbReference>
<dbReference type="SUPFAM" id="SSF75304">
    <property type="entry name" value="Amidase signature (AS) enzymes"/>
    <property type="match status" value="1"/>
</dbReference>
<dbReference type="Proteomes" id="UP001595976">
    <property type="component" value="Unassembled WGS sequence"/>
</dbReference>
<dbReference type="EMBL" id="JBHSLI010000003">
    <property type="protein sequence ID" value="MFC5293035.1"/>
    <property type="molecule type" value="Genomic_DNA"/>
</dbReference>
<name>A0ABW0F3E5_9HYPH</name>
<protein>
    <submittedName>
        <fullName evidence="2">Amidase</fullName>
    </submittedName>
</protein>
<sequence>MVQPCDLTASEARFLIGAKQLSPVELLTSCLARIEDANEAVNGVVAIDKEGARAAAERAEKAVLAGEELGPLHGLPIGIKDLNDTAGLRTTYGSRLYEQHVPAEDEHLVANLRRKGAIVFAKTNTPEWGAGGNTFNPVYGVSGNPFDVSLTCGGSSGGSAIALSLGMMPLAHGSDNAGSLRIPAAYCGVVGFRPTAGIVASEKRLIGLSHLPVQGPMARTSEDVRLLLRAMATSASIDALATPLDEKDDAPVDVSRLKVAFSQDLGFAPCEEGLRRTFDERTAAFASIFRETAVAHPDFGEVRRVYEILRAVNYIGMFADRQKDKPRQWGPLVQQNLDHAARFSLEDASLAFIEQNRIYQRVQAFFREFDLLITPTVGAYPWPKHDMYPAEIGGEPIANYFDWVGLTYAITLINHPCISIPCGRDDRGLPFGLQIIGRRNADLHLVRVAEAIEKVLAPSPALARPLPDLSYVRTVQVNDRMQPVVAAG</sequence>
<evidence type="ECO:0000313" key="2">
    <source>
        <dbReference type="EMBL" id="MFC5293035.1"/>
    </source>
</evidence>
<feature type="domain" description="Amidase" evidence="1">
    <location>
        <begin position="25"/>
        <end position="444"/>
    </location>
</feature>
<dbReference type="RefSeq" id="WP_260348673.1">
    <property type="nucleotide sequence ID" value="NZ_JAOAOS010000006.1"/>
</dbReference>
<dbReference type="InterPro" id="IPR036928">
    <property type="entry name" value="AS_sf"/>
</dbReference>
<gene>
    <name evidence="2" type="ORF">ACFPK2_08525</name>
</gene>
<dbReference type="PANTHER" id="PTHR11895:SF76">
    <property type="entry name" value="INDOLEACETAMIDE HYDROLASE"/>
    <property type="match status" value="1"/>
</dbReference>
<dbReference type="Pfam" id="PF01425">
    <property type="entry name" value="Amidase"/>
    <property type="match status" value="1"/>
</dbReference>
<dbReference type="PANTHER" id="PTHR11895">
    <property type="entry name" value="TRANSAMIDASE"/>
    <property type="match status" value="1"/>
</dbReference>